<sequence>MQTKVTLSIDSGDDHDEILDESEIGMMMTILFFGYSKLVRSVKPGLIERDQVLDSISDAKRRIGDKKRYSSKELIREMKDFHSRESEEEEEEEEEEDDGFEPSHESTPTRIVEHLDNSVIAPPIAPETGFSMPISSQLFSVT</sequence>
<evidence type="ECO:0000313" key="2">
    <source>
        <dbReference type="EMBL" id="GKT15120.1"/>
    </source>
</evidence>
<gene>
    <name evidence="2" type="ORF">ADUPG1_010625</name>
</gene>
<comment type="caution">
    <text evidence="2">The sequence shown here is derived from an EMBL/GenBank/DDBJ whole genome shotgun (WGS) entry which is preliminary data.</text>
</comment>
<reference evidence="2" key="1">
    <citation type="submission" date="2022-03" db="EMBL/GenBank/DDBJ databases">
        <title>Draft genome sequence of Aduncisulcus paluster, a free-living microaerophilic Fornicata.</title>
        <authorList>
            <person name="Yuyama I."/>
            <person name="Kume K."/>
            <person name="Tamura T."/>
            <person name="Inagaki Y."/>
            <person name="Hashimoto T."/>
        </authorList>
    </citation>
    <scope>NUCLEOTIDE SEQUENCE</scope>
    <source>
        <strain evidence="2">NY0171</strain>
    </source>
</reference>
<feature type="compositionally biased region" description="Acidic residues" evidence="1">
    <location>
        <begin position="86"/>
        <end position="100"/>
    </location>
</feature>
<keyword evidence="3" id="KW-1185">Reference proteome</keyword>
<feature type="compositionally biased region" description="Basic and acidic residues" evidence="1">
    <location>
        <begin position="74"/>
        <end position="85"/>
    </location>
</feature>
<protein>
    <submittedName>
        <fullName evidence="2">Uncharacterized protein</fullName>
    </submittedName>
</protein>
<evidence type="ECO:0000313" key="3">
    <source>
        <dbReference type="Proteomes" id="UP001057375"/>
    </source>
</evidence>
<dbReference type="EMBL" id="BQXS01011652">
    <property type="protein sequence ID" value="GKT15120.1"/>
    <property type="molecule type" value="Genomic_DNA"/>
</dbReference>
<feature type="compositionally biased region" description="Polar residues" evidence="1">
    <location>
        <begin position="133"/>
        <end position="142"/>
    </location>
</feature>
<organism evidence="2 3">
    <name type="scientific">Aduncisulcus paluster</name>
    <dbReference type="NCBI Taxonomy" id="2918883"/>
    <lineage>
        <taxon>Eukaryota</taxon>
        <taxon>Metamonada</taxon>
        <taxon>Carpediemonas-like organisms</taxon>
        <taxon>Aduncisulcus</taxon>
    </lineage>
</organism>
<name>A0ABQ5JTD4_9EUKA</name>
<evidence type="ECO:0000256" key="1">
    <source>
        <dbReference type="SAM" id="MobiDB-lite"/>
    </source>
</evidence>
<feature type="region of interest" description="Disordered" evidence="1">
    <location>
        <begin position="122"/>
        <end position="142"/>
    </location>
</feature>
<dbReference type="Proteomes" id="UP001057375">
    <property type="component" value="Unassembled WGS sequence"/>
</dbReference>
<accession>A0ABQ5JTD4</accession>
<feature type="region of interest" description="Disordered" evidence="1">
    <location>
        <begin position="74"/>
        <end position="110"/>
    </location>
</feature>
<proteinExistence type="predicted"/>